<dbReference type="EC" id="3.1.3.48" evidence="2"/>
<evidence type="ECO:0000256" key="5">
    <source>
        <dbReference type="ARBA" id="ARBA00051722"/>
    </source>
</evidence>
<dbReference type="PRINTS" id="PR00719">
    <property type="entry name" value="LMWPTPASE"/>
</dbReference>
<dbReference type="Gene3D" id="3.40.50.2300">
    <property type="match status" value="1"/>
</dbReference>
<feature type="active site" evidence="6">
    <location>
        <position position="19"/>
    </location>
</feature>
<dbReference type="InterPro" id="IPR017867">
    <property type="entry name" value="Tyr_phospatase_low_mol_wt"/>
</dbReference>
<evidence type="ECO:0000256" key="2">
    <source>
        <dbReference type="ARBA" id="ARBA00013064"/>
    </source>
</evidence>
<proteinExistence type="inferred from homology"/>
<dbReference type="CDD" id="cd16343">
    <property type="entry name" value="LMWPTP"/>
    <property type="match status" value="1"/>
</dbReference>
<evidence type="ECO:0000259" key="7">
    <source>
        <dbReference type="SMART" id="SM00226"/>
    </source>
</evidence>
<feature type="active site" description="Nucleophile" evidence="6">
    <location>
        <position position="13"/>
    </location>
</feature>
<comment type="similarity">
    <text evidence="1">Belongs to the low molecular weight phosphotyrosine protein phosphatase family.</text>
</comment>
<dbReference type="Pfam" id="PF01451">
    <property type="entry name" value="LMWPc"/>
    <property type="match status" value="1"/>
</dbReference>
<gene>
    <name evidence="8" type="primary">wzb</name>
</gene>
<dbReference type="AlphaFoldDB" id="A0A0P0YSA7"/>
<feature type="active site" description="Proton donor" evidence="6">
    <location>
        <position position="119"/>
    </location>
</feature>
<dbReference type="InterPro" id="IPR036196">
    <property type="entry name" value="Ptyr_pPase_sf"/>
</dbReference>
<evidence type="ECO:0000256" key="3">
    <source>
        <dbReference type="ARBA" id="ARBA00022801"/>
    </source>
</evidence>
<dbReference type="FunFam" id="3.40.50.2300:FF:000041">
    <property type="entry name" value="Low molecular weight protein-tyrosine-phosphatase"/>
    <property type="match status" value="1"/>
</dbReference>
<dbReference type="PANTHER" id="PTHR11717:SF31">
    <property type="entry name" value="LOW MOLECULAR WEIGHT PROTEIN-TYROSINE-PHOSPHATASE ETP-RELATED"/>
    <property type="match status" value="1"/>
</dbReference>
<evidence type="ECO:0000313" key="8">
    <source>
        <dbReference type="EMBL" id="BAT24139.1"/>
    </source>
</evidence>
<dbReference type="InterPro" id="IPR023485">
    <property type="entry name" value="Ptyr_pPase"/>
</dbReference>
<reference evidence="8" key="2">
    <citation type="journal article" date="2015" name="Sci. Rep.">
        <title>Genetic analysis of capsular polysaccharide synthesis gene clusters in 79 capsular types of Klebsiella spp.</title>
        <authorList>
            <person name="Pan Y.J."/>
            <person name="Lin T.L."/>
            <person name="Chen C.T."/>
            <person name="Chen Y.Y."/>
            <person name="Hsieh P.F."/>
            <person name="Hsu C.R."/>
            <person name="Wu M.C."/>
            <person name="Wang J.T."/>
        </authorList>
    </citation>
    <scope>NUCLEOTIDE SEQUENCE</scope>
    <source>
        <strain evidence="8">5710/52</strain>
    </source>
</reference>
<evidence type="ECO:0000256" key="4">
    <source>
        <dbReference type="ARBA" id="ARBA00022912"/>
    </source>
</evidence>
<reference evidence="8" key="1">
    <citation type="submission" date="2014-04" db="EMBL/GenBank/DDBJ databases">
        <authorList>
            <person name="Harrison E."/>
        </authorList>
    </citation>
    <scope>NUCLEOTIDE SEQUENCE</scope>
    <source>
        <strain evidence="8">5710/52</strain>
    </source>
</reference>
<dbReference type="SMART" id="SM00226">
    <property type="entry name" value="LMWPc"/>
    <property type="match status" value="1"/>
</dbReference>
<sequence length="149" mass="16537">MAVKMFDSILVVCTGNICRSPIGERYLQSLLPHKKISSAGTGALVDHPADKSADKISRMNGLSLDGHIGKQFTASMGRDYDLILVMEKKHIEQIGKIAPELRGKTMLFGHWLQQREIPDPYKKSEEAFSLVYQLIAQAGNLWAQKLGAK</sequence>
<dbReference type="SUPFAM" id="SSF52788">
    <property type="entry name" value="Phosphotyrosine protein phosphatases I"/>
    <property type="match status" value="1"/>
</dbReference>
<keyword evidence="4" id="KW-0904">Protein phosphatase</keyword>
<dbReference type="GO" id="GO:0004725">
    <property type="term" value="F:protein tyrosine phosphatase activity"/>
    <property type="evidence" value="ECO:0007669"/>
    <property type="project" value="UniProtKB-EC"/>
</dbReference>
<protein>
    <recommendedName>
        <fullName evidence="2">protein-tyrosine-phosphatase</fullName>
        <ecNumber evidence="2">3.1.3.48</ecNumber>
    </recommendedName>
</protein>
<dbReference type="PANTHER" id="PTHR11717">
    <property type="entry name" value="LOW MOLECULAR WEIGHT PROTEIN TYROSINE PHOSPHATASE"/>
    <property type="match status" value="1"/>
</dbReference>
<accession>A0A0P0YSA7</accession>
<dbReference type="InterPro" id="IPR050438">
    <property type="entry name" value="LMW_PTPase"/>
</dbReference>
<evidence type="ECO:0000256" key="1">
    <source>
        <dbReference type="ARBA" id="ARBA00011063"/>
    </source>
</evidence>
<evidence type="ECO:0000256" key="6">
    <source>
        <dbReference type="PIRSR" id="PIRSR617867-1"/>
    </source>
</evidence>
<feature type="domain" description="Phosphotyrosine protein phosphatase I" evidence="7">
    <location>
        <begin position="7"/>
        <end position="145"/>
    </location>
</feature>
<name>A0A0P0YSA7_9ENTR</name>
<comment type="catalytic activity">
    <reaction evidence="5">
        <text>O-phospho-L-tyrosyl-[protein] + H2O = L-tyrosyl-[protein] + phosphate</text>
        <dbReference type="Rhea" id="RHEA:10684"/>
        <dbReference type="Rhea" id="RHEA-COMP:10136"/>
        <dbReference type="Rhea" id="RHEA-COMP:20101"/>
        <dbReference type="ChEBI" id="CHEBI:15377"/>
        <dbReference type="ChEBI" id="CHEBI:43474"/>
        <dbReference type="ChEBI" id="CHEBI:46858"/>
        <dbReference type="ChEBI" id="CHEBI:61978"/>
        <dbReference type="EC" id="3.1.3.48"/>
    </reaction>
</comment>
<organism evidence="8">
    <name type="scientific">Klebsiella sp. 5710/52</name>
    <dbReference type="NCBI Taxonomy" id="1497831"/>
    <lineage>
        <taxon>Bacteria</taxon>
        <taxon>Pseudomonadati</taxon>
        <taxon>Pseudomonadota</taxon>
        <taxon>Gammaproteobacteria</taxon>
        <taxon>Enterobacterales</taxon>
        <taxon>Enterobacteriaceae</taxon>
        <taxon>Klebsiella/Raoultella group</taxon>
        <taxon>Klebsiella</taxon>
    </lineage>
</organism>
<keyword evidence="3" id="KW-0378">Hydrolase</keyword>
<dbReference type="EMBL" id="AB924598">
    <property type="protein sequence ID" value="BAT24139.1"/>
    <property type="molecule type" value="Genomic_DNA"/>
</dbReference>